<keyword evidence="1" id="KW-0732">Signal</keyword>
<keyword evidence="3" id="KW-1185">Reference proteome</keyword>
<accession>A0A918TE57</accession>
<feature type="signal peptide" evidence="1">
    <location>
        <begin position="1"/>
        <end position="29"/>
    </location>
</feature>
<dbReference type="EMBL" id="BMXI01000001">
    <property type="protein sequence ID" value="GHC41942.1"/>
    <property type="molecule type" value="Genomic_DNA"/>
</dbReference>
<evidence type="ECO:0000313" key="2">
    <source>
        <dbReference type="EMBL" id="GHC41942.1"/>
    </source>
</evidence>
<dbReference type="AlphaFoldDB" id="A0A918TE57"/>
<comment type="caution">
    <text evidence="2">The sequence shown here is derived from an EMBL/GenBank/DDBJ whole genome shotgun (WGS) entry which is preliminary data.</text>
</comment>
<feature type="chain" id="PRO_5037641870" evidence="1">
    <location>
        <begin position="30"/>
        <end position="494"/>
    </location>
</feature>
<dbReference type="Gene3D" id="2.60.120.260">
    <property type="entry name" value="Galactose-binding domain-like"/>
    <property type="match status" value="1"/>
</dbReference>
<sequence length="494" mass="55536">MISPKNTQRTLLFGLLTYSSLALSNSLPAQESAWKNEERIAISADGNPDADPDDIGATPFTLAVLAKAGLQDNLVHYDFNNFMEYKPIPPEKNEMWRGAMGGQARWGFDREDFFDVSQDPAAAVENLTREIDRSTADDPLYIIEAGPADLIYRALKAADERAREHVTLVSHSGYNDFYRPRPWLRNLEDIRSLVPNLNYIKIPDQNAGLRTHKDYEPWNWLRDHEDPNLKWVYERMRKGLPDVSDSGMICWLIGLSGEDQKISIPELVSWFGSDPIPANGGSSDAPSAPPAVTPEINYPVTESIFEEVDGKLVIEAESVEPTGDWVLDTTEEGYTGKGYLRYMPDYIHAITSQTRGVLTYKLRITTPGTYRLALKHSHKGAPERDKWNDCWTLIGIDPHPWGSVRKTYHSVTREQFESGVGFTYSTTHNNYGPVAHADGEFSKPSYELKAGDQYFFIMGRSGGYRLDKIHLFKEGVEGFGDDSQPMTPILSGDS</sequence>
<dbReference type="Proteomes" id="UP000644507">
    <property type="component" value="Unassembled WGS sequence"/>
</dbReference>
<reference evidence="2" key="2">
    <citation type="submission" date="2020-09" db="EMBL/GenBank/DDBJ databases">
        <authorList>
            <person name="Sun Q."/>
            <person name="Kim S."/>
        </authorList>
    </citation>
    <scope>NUCLEOTIDE SEQUENCE</scope>
    <source>
        <strain evidence="2">KCTC 12988</strain>
    </source>
</reference>
<reference evidence="2" key="1">
    <citation type="journal article" date="2014" name="Int. J. Syst. Evol. Microbiol.">
        <title>Complete genome sequence of Corynebacterium casei LMG S-19264T (=DSM 44701T), isolated from a smear-ripened cheese.</title>
        <authorList>
            <consortium name="US DOE Joint Genome Institute (JGI-PGF)"/>
            <person name="Walter F."/>
            <person name="Albersmeier A."/>
            <person name="Kalinowski J."/>
            <person name="Ruckert C."/>
        </authorList>
    </citation>
    <scope>NUCLEOTIDE SEQUENCE</scope>
    <source>
        <strain evidence="2">KCTC 12988</strain>
    </source>
</reference>
<protein>
    <submittedName>
        <fullName evidence="2">Uncharacterized protein</fullName>
    </submittedName>
</protein>
<name>A0A918TE57_9BACT</name>
<proteinExistence type="predicted"/>
<gene>
    <name evidence="2" type="ORF">GCM10007100_03590</name>
</gene>
<evidence type="ECO:0000256" key="1">
    <source>
        <dbReference type="SAM" id="SignalP"/>
    </source>
</evidence>
<organism evidence="2 3">
    <name type="scientific">Roseibacillus persicicus</name>
    <dbReference type="NCBI Taxonomy" id="454148"/>
    <lineage>
        <taxon>Bacteria</taxon>
        <taxon>Pseudomonadati</taxon>
        <taxon>Verrucomicrobiota</taxon>
        <taxon>Verrucomicrobiia</taxon>
        <taxon>Verrucomicrobiales</taxon>
        <taxon>Verrucomicrobiaceae</taxon>
        <taxon>Roseibacillus</taxon>
    </lineage>
</organism>
<evidence type="ECO:0000313" key="3">
    <source>
        <dbReference type="Proteomes" id="UP000644507"/>
    </source>
</evidence>
<dbReference type="RefSeq" id="WP_229809340.1">
    <property type="nucleotide sequence ID" value="NZ_BMXI01000001.1"/>
</dbReference>